<dbReference type="InterPro" id="IPR002416">
    <property type="entry name" value="T2SS_protein-GspH"/>
</dbReference>
<dbReference type="SUPFAM" id="SSF54523">
    <property type="entry name" value="Pili subunits"/>
    <property type="match status" value="1"/>
</dbReference>
<evidence type="ECO:0000256" key="2">
    <source>
        <dbReference type="ARBA" id="ARBA00021549"/>
    </source>
</evidence>
<dbReference type="RefSeq" id="WP_090367750.1">
    <property type="nucleotide sequence ID" value="NZ_FNEM01000020.1"/>
</dbReference>
<protein>
    <recommendedName>
        <fullName evidence="2">Type II secretion system protein H</fullName>
    </recommendedName>
    <alternativeName>
        <fullName evidence="10">General secretion pathway protein H</fullName>
    </alternativeName>
</protein>
<evidence type="ECO:0000256" key="7">
    <source>
        <dbReference type="ARBA" id="ARBA00022989"/>
    </source>
</evidence>
<dbReference type="Pfam" id="PF07963">
    <property type="entry name" value="N_methyl"/>
    <property type="match status" value="1"/>
</dbReference>
<proteinExistence type="inferred from homology"/>
<dbReference type="PRINTS" id="PR00885">
    <property type="entry name" value="BCTERIALGSPH"/>
</dbReference>
<dbReference type="EMBL" id="FNEM01000020">
    <property type="protein sequence ID" value="SDK14667.1"/>
    <property type="molecule type" value="Genomic_DNA"/>
</dbReference>
<evidence type="ECO:0000313" key="14">
    <source>
        <dbReference type="Proteomes" id="UP000199527"/>
    </source>
</evidence>
<dbReference type="Proteomes" id="UP000199527">
    <property type="component" value="Unassembled WGS sequence"/>
</dbReference>
<evidence type="ECO:0000256" key="4">
    <source>
        <dbReference type="ARBA" id="ARBA00022481"/>
    </source>
</evidence>
<feature type="transmembrane region" description="Helical" evidence="11">
    <location>
        <begin position="12"/>
        <end position="35"/>
    </location>
</feature>
<name>A0A1G8ZHY7_9GAMM</name>
<dbReference type="AlphaFoldDB" id="A0A1G8ZHY7"/>
<dbReference type="Gene3D" id="3.55.40.10">
    <property type="entry name" value="minor pseudopilin epsh domain"/>
    <property type="match status" value="1"/>
</dbReference>
<keyword evidence="3" id="KW-1003">Cell membrane</keyword>
<organism evidence="13 14">
    <name type="scientific">Ferrimonas sediminum</name>
    <dbReference type="NCBI Taxonomy" id="718193"/>
    <lineage>
        <taxon>Bacteria</taxon>
        <taxon>Pseudomonadati</taxon>
        <taxon>Pseudomonadota</taxon>
        <taxon>Gammaproteobacteria</taxon>
        <taxon>Alteromonadales</taxon>
        <taxon>Ferrimonadaceae</taxon>
        <taxon>Ferrimonas</taxon>
    </lineage>
</organism>
<dbReference type="NCBIfam" id="TIGR02532">
    <property type="entry name" value="IV_pilin_GFxxxE"/>
    <property type="match status" value="1"/>
</dbReference>
<dbReference type="InterPro" id="IPR045584">
    <property type="entry name" value="Pilin-like"/>
</dbReference>
<dbReference type="Pfam" id="PF12019">
    <property type="entry name" value="GspH"/>
    <property type="match status" value="1"/>
</dbReference>
<evidence type="ECO:0000256" key="5">
    <source>
        <dbReference type="ARBA" id="ARBA00022519"/>
    </source>
</evidence>
<dbReference type="InterPro" id="IPR049875">
    <property type="entry name" value="TypeII_GspH"/>
</dbReference>
<keyword evidence="7 11" id="KW-1133">Transmembrane helix</keyword>
<dbReference type="InterPro" id="IPR022346">
    <property type="entry name" value="T2SS_GspH"/>
</dbReference>
<evidence type="ECO:0000256" key="8">
    <source>
        <dbReference type="ARBA" id="ARBA00023136"/>
    </source>
</evidence>
<sequence length="194" mass="21706">MQTSPRHQPGFTLLEIMLVLVLIGVAAMSVTLTVGGDPRQEALDKAANEFASVVSMALEESVLSGQEVGVVVEEDHYFFARFNVDKDDWEPLQAERLYRERQMPEGVFLSLSIEGMPLAQSDEEDESEFGLDESLFEKSDEEKKSNPEPQLLILPSGEITPFSLQFEDDTARPTLMIELEGNAIGDIVRLEEER</sequence>
<dbReference type="GO" id="GO:0015628">
    <property type="term" value="P:protein secretion by the type II secretion system"/>
    <property type="evidence" value="ECO:0007669"/>
    <property type="project" value="InterPro"/>
</dbReference>
<comment type="subcellular location">
    <subcellularLocation>
        <location evidence="1">Cell inner membrane</location>
        <topology evidence="1">Single-pass membrane protein</topology>
    </subcellularLocation>
</comment>
<accession>A0A1G8ZHY7</accession>
<keyword evidence="5" id="KW-0997">Cell inner membrane</keyword>
<feature type="domain" description="General secretion pathway GspH" evidence="12">
    <location>
        <begin position="46"/>
        <end position="173"/>
    </location>
</feature>
<evidence type="ECO:0000259" key="12">
    <source>
        <dbReference type="Pfam" id="PF12019"/>
    </source>
</evidence>
<evidence type="ECO:0000256" key="10">
    <source>
        <dbReference type="ARBA" id="ARBA00030775"/>
    </source>
</evidence>
<evidence type="ECO:0000313" key="13">
    <source>
        <dbReference type="EMBL" id="SDK14667.1"/>
    </source>
</evidence>
<dbReference type="InterPro" id="IPR012902">
    <property type="entry name" value="N_methyl_site"/>
</dbReference>
<dbReference type="OrthoDB" id="6076129at2"/>
<keyword evidence="6 11" id="KW-0812">Transmembrane</keyword>
<dbReference type="NCBIfam" id="TIGR01708">
    <property type="entry name" value="typeII_sec_gspH"/>
    <property type="match status" value="1"/>
</dbReference>
<evidence type="ECO:0000256" key="3">
    <source>
        <dbReference type="ARBA" id="ARBA00022475"/>
    </source>
</evidence>
<keyword evidence="8 11" id="KW-0472">Membrane</keyword>
<dbReference type="GO" id="GO:0015627">
    <property type="term" value="C:type II protein secretion system complex"/>
    <property type="evidence" value="ECO:0007669"/>
    <property type="project" value="InterPro"/>
</dbReference>
<keyword evidence="4" id="KW-0488">Methylation</keyword>
<evidence type="ECO:0000256" key="11">
    <source>
        <dbReference type="SAM" id="Phobius"/>
    </source>
</evidence>
<evidence type="ECO:0000256" key="6">
    <source>
        <dbReference type="ARBA" id="ARBA00022692"/>
    </source>
</evidence>
<keyword evidence="14" id="KW-1185">Reference proteome</keyword>
<dbReference type="GO" id="GO:0005886">
    <property type="term" value="C:plasma membrane"/>
    <property type="evidence" value="ECO:0007669"/>
    <property type="project" value="UniProtKB-SubCell"/>
</dbReference>
<comment type="similarity">
    <text evidence="9">Belongs to the GSP H family.</text>
</comment>
<reference evidence="14" key="1">
    <citation type="submission" date="2016-10" db="EMBL/GenBank/DDBJ databases">
        <authorList>
            <person name="Varghese N."/>
            <person name="Submissions S."/>
        </authorList>
    </citation>
    <scope>NUCLEOTIDE SEQUENCE [LARGE SCALE GENOMIC DNA]</scope>
    <source>
        <strain evidence="14">DSM 23317</strain>
    </source>
</reference>
<evidence type="ECO:0000256" key="9">
    <source>
        <dbReference type="ARBA" id="ARBA00025772"/>
    </source>
</evidence>
<evidence type="ECO:0000256" key="1">
    <source>
        <dbReference type="ARBA" id="ARBA00004377"/>
    </source>
</evidence>
<gene>
    <name evidence="13" type="ORF">SAMN04488540_12017</name>
</gene>